<reference evidence="6 7" key="1">
    <citation type="submission" date="2017-11" db="EMBL/GenBank/DDBJ databases">
        <title>Draft Genome Sequence of Lactobacillus curieae NBRC 111893 isolated from Koso, a Japanese sugar-Vegetable Fermented Beverage.</title>
        <authorList>
            <person name="Chiou T.Y."/>
            <person name="Oshima K."/>
            <person name="Suda W."/>
            <person name="Hattori M."/>
            <person name="Takahashi T."/>
        </authorList>
    </citation>
    <scope>NUCLEOTIDE SEQUENCE [LARGE SCALE GENOMIC DNA]</scope>
    <source>
        <strain evidence="6 7">NBRC111893</strain>
    </source>
</reference>
<keyword evidence="3" id="KW-0285">Flavoprotein</keyword>
<evidence type="ECO:0000313" key="6">
    <source>
        <dbReference type="EMBL" id="GAY72993.1"/>
    </source>
</evidence>
<evidence type="ECO:0000256" key="3">
    <source>
        <dbReference type="ARBA" id="ARBA00022630"/>
    </source>
</evidence>
<comment type="similarity">
    <text evidence="2">Belongs to the DadA oxidoreductase family.</text>
</comment>
<dbReference type="RefSeq" id="WP_125008164.1">
    <property type="nucleotide sequence ID" value="NZ_BEXA01000002.1"/>
</dbReference>
<dbReference type="EMBL" id="BEXA01000002">
    <property type="protein sequence ID" value="GAY72993.1"/>
    <property type="molecule type" value="Genomic_DNA"/>
</dbReference>
<evidence type="ECO:0000256" key="4">
    <source>
        <dbReference type="ARBA" id="ARBA00023002"/>
    </source>
</evidence>
<comment type="cofactor">
    <cofactor evidence="1">
        <name>FAD</name>
        <dbReference type="ChEBI" id="CHEBI:57692"/>
    </cofactor>
</comment>
<dbReference type="Gene3D" id="3.50.50.60">
    <property type="entry name" value="FAD/NAD(P)-binding domain"/>
    <property type="match status" value="1"/>
</dbReference>
<dbReference type="SUPFAM" id="SSF54373">
    <property type="entry name" value="FAD-linked reductases, C-terminal domain"/>
    <property type="match status" value="1"/>
</dbReference>
<keyword evidence="4" id="KW-0560">Oxidoreductase</keyword>
<dbReference type="PANTHER" id="PTHR13847">
    <property type="entry name" value="SARCOSINE DEHYDROGENASE-RELATED"/>
    <property type="match status" value="1"/>
</dbReference>
<organism evidence="6 7">
    <name type="scientific">Lentilactobacillus kosonis</name>
    <dbReference type="NCBI Taxonomy" id="2810561"/>
    <lineage>
        <taxon>Bacteria</taxon>
        <taxon>Bacillati</taxon>
        <taxon>Bacillota</taxon>
        <taxon>Bacilli</taxon>
        <taxon>Lactobacillales</taxon>
        <taxon>Lactobacillaceae</taxon>
        <taxon>Lentilactobacillus</taxon>
    </lineage>
</organism>
<evidence type="ECO:0000259" key="5">
    <source>
        <dbReference type="Pfam" id="PF01266"/>
    </source>
</evidence>
<evidence type="ECO:0000313" key="7">
    <source>
        <dbReference type="Proteomes" id="UP000286974"/>
    </source>
</evidence>
<dbReference type="Pfam" id="PF01266">
    <property type="entry name" value="DAO"/>
    <property type="match status" value="1"/>
</dbReference>
<proteinExistence type="inferred from homology"/>
<dbReference type="InterPro" id="IPR006076">
    <property type="entry name" value="FAD-dep_OxRdtase"/>
</dbReference>
<dbReference type="GO" id="GO:0016491">
    <property type="term" value="F:oxidoreductase activity"/>
    <property type="evidence" value="ECO:0007669"/>
    <property type="project" value="UniProtKB-KW"/>
</dbReference>
<protein>
    <submittedName>
        <fullName evidence="6">Glycine/D-amino acid oxidases family</fullName>
    </submittedName>
</protein>
<accession>A0A401FKW6</accession>
<dbReference type="InterPro" id="IPR036188">
    <property type="entry name" value="FAD/NAD-bd_sf"/>
</dbReference>
<dbReference type="SUPFAM" id="SSF51905">
    <property type="entry name" value="FAD/NAD(P)-binding domain"/>
    <property type="match status" value="1"/>
</dbReference>
<dbReference type="AlphaFoldDB" id="A0A401FKW6"/>
<sequence>MKTVGIIGGGIIGATAAYYLAQQTNLQVTLFDDAHGQATKAASGIISPWLSKRRNKRWYNLASYGAELYQQLVADANLDESIYEQTGTIVTRKDSNAVNELYELAVSRSMNSSAIGTIKKVTSADIMAMMPIVNCTESGIYVSGGAKINGQKLVDHLISAAESKGMSTIRKRVMLSSDNEVTFDNNRIKFDSLVLAPGAFLKELLMPLGYKVDIRPQKGQLVDFKLADWDTDRLPVMMPESENDIIPFKGGIITIGATHENDQGFDLEPTDPEILALTQSGGKFIPQLNSAAQIAIRVGTRGYTSDFAPFFGQLTPDSKVFVAGGLGSSGLTTGPIIGK</sequence>
<evidence type="ECO:0000256" key="2">
    <source>
        <dbReference type="ARBA" id="ARBA00009410"/>
    </source>
</evidence>
<comment type="caution">
    <text evidence="6">The sequence shown here is derived from an EMBL/GenBank/DDBJ whole genome shotgun (WGS) entry which is preliminary data.</text>
</comment>
<feature type="domain" description="FAD dependent oxidoreductase" evidence="5">
    <location>
        <begin position="4"/>
        <end position="339"/>
    </location>
</feature>
<gene>
    <name evidence="6" type="ORF">NBRC111893_1139</name>
</gene>
<dbReference type="Proteomes" id="UP000286974">
    <property type="component" value="Unassembled WGS sequence"/>
</dbReference>
<dbReference type="GO" id="GO:0005737">
    <property type="term" value="C:cytoplasm"/>
    <property type="evidence" value="ECO:0007669"/>
    <property type="project" value="TreeGrafter"/>
</dbReference>
<name>A0A401FKW6_9LACO</name>
<dbReference type="OrthoDB" id="9805337at2"/>
<dbReference type="PANTHER" id="PTHR13847:SF286">
    <property type="entry name" value="D-AMINO ACID DEHYDROGENASE"/>
    <property type="match status" value="1"/>
</dbReference>
<evidence type="ECO:0000256" key="1">
    <source>
        <dbReference type="ARBA" id="ARBA00001974"/>
    </source>
</evidence>
<keyword evidence="7" id="KW-1185">Reference proteome</keyword>
<dbReference type="Gene3D" id="3.30.9.10">
    <property type="entry name" value="D-Amino Acid Oxidase, subunit A, domain 2"/>
    <property type="match status" value="1"/>
</dbReference>